<dbReference type="Pfam" id="PF04560">
    <property type="entry name" value="RNA_pol_Rpb2_7"/>
    <property type="match status" value="1"/>
</dbReference>
<dbReference type="Gene3D" id="2.40.50.100">
    <property type="match status" value="1"/>
</dbReference>
<dbReference type="InterPro" id="IPR007642">
    <property type="entry name" value="RNA_pol_Rpb2_2"/>
</dbReference>
<reference evidence="16" key="1">
    <citation type="submission" date="2017-09" db="EMBL/GenBank/DDBJ databases">
        <title>Depth-based differentiation of microbial function through sediment-hosted aquifers and enrichment of novel symbionts in the deep terrestrial subsurface.</title>
        <authorList>
            <person name="Probst A.J."/>
            <person name="Ladd B."/>
            <person name="Jarett J.K."/>
            <person name="Geller-Mcgrath D.E."/>
            <person name="Sieber C.M.K."/>
            <person name="Emerson J.B."/>
            <person name="Anantharaman K."/>
            <person name="Thomas B.C."/>
            <person name="Malmstrom R."/>
            <person name="Stieglmeier M."/>
            <person name="Klingl A."/>
            <person name="Woyke T."/>
            <person name="Ryan C.M."/>
            <person name="Banfield J.F."/>
        </authorList>
    </citation>
    <scope>NUCLEOTIDE SEQUENCE [LARGE SCALE GENOMIC DNA]</scope>
</reference>
<comment type="function">
    <text evidence="6 8">DNA-dependent RNA polymerase catalyzes the transcription of DNA into RNA using the four ribonucleoside triphosphates as substrates.</text>
</comment>
<dbReference type="Gene3D" id="2.40.50.150">
    <property type="match status" value="1"/>
</dbReference>
<evidence type="ECO:0000313" key="16">
    <source>
        <dbReference type="Proteomes" id="UP000231466"/>
    </source>
</evidence>
<comment type="catalytic activity">
    <reaction evidence="5 6 8">
        <text>RNA(n) + a ribonucleoside 5'-triphosphate = RNA(n+1) + diphosphate</text>
        <dbReference type="Rhea" id="RHEA:21248"/>
        <dbReference type="Rhea" id="RHEA-COMP:14527"/>
        <dbReference type="Rhea" id="RHEA-COMP:17342"/>
        <dbReference type="ChEBI" id="CHEBI:33019"/>
        <dbReference type="ChEBI" id="CHEBI:61557"/>
        <dbReference type="ChEBI" id="CHEBI:140395"/>
        <dbReference type="EC" id="2.7.7.6"/>
    </reaction>
</comment>
<dbReference type="InterPro" id="IPR037033">
    <property type="entry name" value="DNA-dir_RNAP_su2_hyb_sf"/>
</dbReference>
<dbReference type="EMBL" id="PFAH01000005">
    <property type="protein sequence ID" value="PIR98099.1"/>
    <property type="molecule type" value="Genomic_DNA"/>
</dbReference>
<dbReference type="Gene3D" id="3.90.1110.10">
    <property type="entry name" value="RNA polymerase Rpb2, domain 2"/>
    <property type="match status" value="1"/>
</dbReference>
<dbReference type="Proteomes" id="UP000231466">
    <property type="component" value="Unassembled WGS sequence"/>
</dbReference>
<keyword evidence="1 6" id="KW-0240">DNA-directed RNA polymerase</keyword>
<dbReference type="InterPro" id="IPR007121">
    <property type="entry name" value="RNA_pol_bsu_CS"/>
</dbReference>
<dbReference type="HAMAP" id="MF_01321">
    <property type="entry name" value="RNApol_bact_RpoB"/>
    <property type="match status" value="1"/>
</dbReference>
<keyword evidence="3 6" id="KW-0548">Nucleotidyltransferase</keyword>
<dbReference type="PROSITE" id="PS01166">
    <property type="entry name" value="RNA_POL_BETA"/>
    <property type="match status" value="1"/>
</dbReference>
<evidence type="ECO:0000256" key="1">
    <source>
        <dbReference type="ARBA" id="ARBA00022478"/>
    </source>
</evidence>
<dbReference type="Pfam" id="PF04565">
    <property type="entry name" value="RNA_pol_Rpb2_3"/>
    <property type="match status" value="1"/>
</dbReference>
<dbReference type="InterPro" id="IPR007645">
    <property type="entry name" value="RNA_pol_Rpb2_3"/>
</dbReference>
<evidence type="ECO:0000259" key="14">
    <source>
        <dbReference type="Pfam" id="PF10385"/>
    </source>
</evidence>
<sequence length="1039" mass="115691">MPVKIFSSHPGDLTRQPDLQFIQTESYKWFLEKGLKELFEEVSPIQDYSGKELELYFLDYHLDEPKHTEEEARFRGTTYEAPLRVKVRLVNKVTGKRKEQEIYLGDIPVMTDRGTFVISGHERVVISQLIRSPGVYFKDNIYRGRRLFGAKVIPNRGTWLEIETDPDKSIGVKIDRHRKVPATSLLRIFGFEQDEIRKVFGEEIEPTLKKDSAETLEESYVEIYQRIRPGDLATPDDAKKLVDSMLFQEERYDLSAVGRFKVNKRLEVDFKGNLLTKGDIEAIIKEIFRLNRTPGAIADDIDDLQNRRVRPMGEFLKDRIRVGFARIRRIAQDRMSTTEITEATPTGLVNPRPLVAVVKEFFASSQMSQFMDQVNPLAAVEHKRIITSLGPGGLTRERAGIEVRDVHSSYYGRICPIHTSEGQNIGLVNRLANFAGLNEYGFLITPYARVDGGKLTGKIEWLDAGEELKFKIGSANTAIDDKGNVTDVRVEARIEGEPGTCSSKDLDFVEVAPHQLVSVASSLIPFLEHDDANRALMASNMQRQAVPSIVPDAPYVGTGMEDRVAKDSGYLVIAENSGEVVDVDAEKIVIKQDNGRKKNYPLSNFKMSNQYMSVSHRPLVNKGQKVKKGELLADGQSTQNGTLALGQNLTVAFLSWEGANFEDAIILSERVQREGLFSSIHIEDFYTDVRDTKLGPELTTCDIPNAPEPMLANLDEEGIIRVGAPIEGGDILVGKISPKGESELTPEERLLRAIFGEKARDVKDSSLALPHGKKGRVVGVKIFSRDKGDKLDPGVISRIHVQVATIKNIQAGDKMAGRHGNKGVVSQIRPTEDMPYLEDGTPVDVILNPLGVASRMNIGQIFETHLGWAAKKQGYRAITPIFAGAKEPHIKEELKAAGLPEDGQVALFDGRTGKPFDRKVTVGVMYLLKLNHLVTDKLHMRSIGPYSLITQQPLGGKAQLGGQRFGEMEVWALEGHGAAHTLQEMSTVKSDDVVGRSSVYESIIRGEKIKKPNIPAAFNVMINELKALGLSVEKVRKRE</sequence>
<dbReference type="InterPro" id="IPR019462">
    <property type="entry name" value="DNA-dir_RNA_pol_bsu_external_1"/>
</dbReference>
<dbReference type="InterPro" id="IPR007644">
    <property type="entry name" value="RNA_pol_bsu_protrusion"/>
</dbReference>
<organism evidence="15 16">
    <name type="scientific">Candidatus Colwellbacteria bacterium CG10_big_fil_rev_8_21_14_0_10_42_22</name>
    <dbReference type="NCBI Taxonomy" id="1974540"/>
    <lineage>
        <taxon>Bacteria</taxon>
        <taxon>Candidatus Colwelliibacteriota</taxon>
    </lineage>
</organism>
<protein>
    <recommendedName>
        <fullName evidence="6 8">DNA-directed RNA polymerase subunit beta</fullName>
        <shortName evidence="6">RNAP subunit beta</shortName>
        <ecNumber evidence="6 8">2.7.7.6</ecNumber>
    </recommendedName>
    <alternativeName>
        <fullName evidence="6">RNA polymerase subunit beta</fullName>
    </alternativeName>
    <alternativeName>
        <fullName evidence="6">Transcriptase subunit beta</fullName>
    </alternativeName>
</protein>
<evidence type="ECO:0000256" key="8">
    <source>
        <dbReference type="RuleBase" id="RU363031"/>
    </source>
</evidence>
<evidence type="ECO:0000259" key="9">
    <source>
        <dbReference type="Pfam" id="PF00562"/>
    </source>
</evidence>
<dbReference type="GO" id="GO:0006351">
    <property type="term" value="P:DNA-templated transcription"/>
    <property type="evidence" value="ECO:0007669"/>
    <property type="project" value="UniProtKB-UniRule"/>
</dbReference>
<dbReference type="GO" id="GO:0032549">
    <property type="term" value="F:ribonucleoside binding"/>
    <property type="evidence" value="ECO:0007669"/>
    <property type="project" value="InterPro"/>
</dbReference>
<dbReference type="InterPro" id="IPR015712">
    <property type="entry name" value="DNA-dir_RNA_pol_su2"/>
</dbReference>
<comment type="caution">
    <text evidence="15">The sequence shown here is derived from an EMBL/GenBank/DDBJ whole genome shotgun (WGS) entry which is preliminary data.</text>
</comment>
<dbReference type="Gene3D" id="2.30.150.10">
    <property type="entry name" value="DNA-directed RNA polymerase, beta subunit, external 1 domain"/>
    <property type="match status" value="1"/>
</dbReference>
<evidence type="ECO:0000256" key="3">
    <source>
        <dbReference type="ARBA" id="ARBA00022695"/>
    </source>
</evidence>
<evidence type="ECO:0000259" key="12">
    <source>
        <dbReference type="Pfam" id="PF04563"/>
    </source>
</evidence>
<feature type="domain" description="RNA polymerase Rpb2" evidence="10">
    <location>
        <begin position="961"/>
        <end position="1034"/>
    </location>
</feature>
<dbReference type="Pfam" id="PF10385">
    <property type="entry name" value="RNA_pol_Rpb2_45"/>
    <property type="match status" value="1"/>
</dbReference>
<dbReference type="GO" id="GO:0003899">
    <property type="term" value="F:DNA-directed RNA polymerase activity"/>
    <property type="evidence" value="ECO:0007669"/>
    <property type="project" value="UniProtKB-UniRule"/>
</dbReference>
<dbReference type="Gene3D" id="3.90.1800.10">
    <property type="entry name" value="RNA polymerase alpha subunit dimerisation domain"/>
    <property type="match status" value="1"/>
</dbReference>
<feature type="domain" description="RNA polymerase Rpb2" evidence="11">
    <location>
        <begin position="131"/>
        <end position="310"/>
    </location>
</feature>
<dbReference type="NCBIfam" id="TIGR02013">
    <property type="entry name" value="rpoB"/>
    <property type="match status" value="1"/>
</dbReference>
<evidence type="ECO:0000259" key="13">
    <source>
        <dbReference type="Pfam" id="PF04565"/>
    </source>
</evidence>
<dbReference type="GO" id="GO:0000428">
    <property type="term" value="C:DNA-directed RNA polymerase complex"/>
    <property type="evidence" value="ECO:0007669"/>
    <property type="project" value="UniProtKB-KW"/>
</dbReference>
<feature type="domain" description="DNA-directed RNA polymerase subunit 2 hybrid-binding" evidence="9">
    <location>
        <begin position="573"/>
        <end position="959"/>
    </location>
</feature>
<feature type="domain" description="RNA polymerase Rpb2" evidence="13">
    <location>
        <begin position="369"/>
        <end position="435"/>
    </location>
</feature>
<dbReference type="SUPFAM" id="SSF64484">
    <property type="entry name" value="beta and beta-prime subunits of DNA dependent RNA-polymerase"/>
    <property type="match status" value="1"/>
</dbReference>
<keyword evidence="4 6" id="KW-0804">Transcription</keyword>
<evidence type="ECO:0000256" key="6">
    <source>
        <dbReference type="HAMAP-Rule" id="MF_01321"/>
    </source>
</evidence>
<dbReference type="InterPro" id="IPR037034">
    <property type="entry name" value="RNA_pol_Rpb2_2_sf"/>
</dbReference>
<dbReference type="EC" id="2.7.7.6" evidence="6 8"/>
<dbReference type="GO" id="GO:0003677">
    <property type="term" value="F:DNA binding"/>
    <property type="evidence" value="ECO:0007669"/>
    <property type="project" value="UniProtKB-UniRule"/>
</dbReference>
<evidence type="ECO:0000256" key="5">
    <source>
        <dbReference type="ARBA" id="ARBA00048552"/>
    </source>
</evidence>
<dbReference type="Pfam" id="PF00562">
    <property type="entry name" value="RNA_pol_Rpb2_6"/>
    <property type="match status" value="1"/>
</dbReference>
<dbReference type="InterPro" id="IPR042107">
    <property type="entry name" value="DNA-dir_RNA_pol_bsu_ext_1_sf"/>
</dbReference>
<accession>A0A2H0VIB4</accession>
<evidence type="ECO:0000313" key="15">
    <source>
        <dbReference type="EMBL" id="PIR98099.1"/>
    </source>
</evidence>
<dbReference type="PANTHER" id="PTHR20856">
    <property type="entry name" value="DNA-DIRECTED RNA POLYMERASE I SUBUNIT 2"/>
    <property type="match status" value="1"/>
</dbReference>
<evidence type="ECO:0000259" key="10">
    <source>
        <dbReference type="Pfam" id="PF04560"/>
    </source>
</evidence>
<evidence type="ECO:0000256" key="2">
    <source>
        <dbReference type="ARBA" id="ARBA00022679"/>
    </source>
</evidence>
<dbReference type="AlphaFoldDB" id="A0A2H0VIB4"/>
<feature type="domain" description="RNA polymerase beta subunit protrusion" evidence="12">
    <location>
        <begin position="22"/>
        <end position="350"/>
    </location>
</feature>
<feature type="domain" description="DNA-directed RNA polymerase beta subunit external 1" evidence="14">
    <location>
        <begin position="447"/>
        <end position="512"/>
    </location>
</feature>
<dbReference type="NCBIfam" id="NF001616">
    <property type="entry name" value="PRK00405.1"/>
    <property type="match status" value="1"/>
</dbReference>
<dbReference type="Pfam" id="PF04563">
    <property type="entry name" value="RNA_pol_Rpb2_1"/>
    <property type="match status" value="1"/>
</dbReference>
<dbReference type="InterPro" id="IPR007641">
    <property type="entry name" value="RNA_pol_Rpb2_7"/>
</dbReference>
<dbReference type="InterPro" id="IPR007120">
    <property type="entry name" value="DNA-dir_RNAP_su2_dom"/>
</dbReference>
<comment type="subunit">
    <text evidence="6 8">The RNAP catalytic core consists of 2 alpha, 1 beta, 1 beta' and 1 omega subunit. When a sigma factor is associated with the core the holoenzyme is formed, which can initiate transcription.</text>
</comment>
<dbReference type="Pfam" id="PF04561">
    <property type="entry name" value="RNA_pol_Rpb2_2"/>
    <property type="match status" value="1"/>
</dbReference>
<comment type="similarity">
    <text evidence="6 7">Belongs to the RNA polymerase beta chain family.</text>
</comment>
<evidence type="ECO:0000259" key="11">
    <source>
        <dbReference type="Pfam" id="PF04561"/>
    </source>
</evidence>
<dbReference type="CDD" id="cd00653">
    <property type="entry name" value="RNA_pol_B_RPB2"/>
    <property type="match status" value="1"/>
</dbReference>
<proteinExistence type="inferred from homology"/>
<gene>
    <name evidence="6" type="primary">rpoB</name>
    <name evidence="15" type="ORF">COT89_01135</name>
</gene>
<dbReference type="InterPro" id="IPR010243">
    <property type="entry name" value="RNA_pol_bsu_bac"/>
</dbReference>
<keyword evidence="2 6" id="KW-0808">Transferase</keyword>
<dbReference type="InterPro" id="IPR014724">
    <property type="entry name" value="RNA_pol_RPB2_OB-fold"/>
</dbReference>
<dbReference type="Gene3D" id="2.40.270.10">
    <property type="entry name" value="DNA-directed RNA polymerase, subunit 2, domain 6"/>
    <property type="match status" value="2"/>
</dbReference>
<evidence type="ECO:0000256" key="4">
    <source>
        <dbReference type="ARBA" id="ARBA00023163"/>
    </source>
</evidence>
<evidence type="ECO:0000256" key="7">
    <source>
        <dbReference type="RuleBase" id="RU000434"/>
    </source>
</evidence>
<dbReference type="Gene3D" id="3.90.1100.10">
    <property type="match status" value="1"/>
</dbReference>
<name>A0A2H0VIB4_9BACT</name>